<evidence type="ECO:0000313" key="3">
    <source>
        <dbReference type="Proteomes" id="UP000028524"/>
    </source>
</evidence>
<name>A0A084QGH3_STAC4</name>
<evidence type="ECO:0000256" key="1">
    <source>
        <dbReference type="SAM" id="SignalP"/>
    </source>
</evidence>
<dbReference type="OrthoDB" id="10377294at2759"/>
<sequence>MRVSGFLAIVPFIAGVQSQGVGVKFEVSESLEECNAGRYFVGWAGWYDDVDECNQLLDPVPNPRFGNSARASLVNPGWAVELFSELNCWGDSIYIDTPNACETTASGAVLQSWRLVRT</sequence>
<gene>
    <name evidence="2" type="ORF">S40285_10411</name>
</gene>
<dbReference type="AlphaFoldDB" id="A0A084QGH3"/>
<keyword evidence="1" id="KW-0732">Signal</keyword>
<feature type="chain" id="PRO_5001779286" evidence="1">
    <location>
        <begin position="19"/>
        <end position="118"/>
    </location>
</feature>
<dbReference type="Proteomes" id="UP000028524">
    <property type="component" value="Unassembled WGS sequence"/>
</dbReference>
<feature type="signal peptide" evidence="1">
    <location>
        <begin position="1"/>
        <end position="18"/>
    </location>
</feature>
<dbReference type="EMBL" id="KL660761">
    <property type="protein sequence ID" value="KFA63058.1"/>
    <property type="molecule type" value="Genomic_DNA"/>
</dbReference>
<proteinExistence type="predicted"/>
<dbReference type="HOGENOM" id="CLU_2074666_0_0_1"/>
<keyword evidence="3" id="KW-1185">Reference proteome</keyword>
<evidence type="ECO:0000313" key="2">
    <source>
        <dbReference type="EMBL" id="KFA63058.1"/>
    </source>
</evidence>
<protein>
    <submittedName>
        <fullName evidence="2">Uncharacterized protein</fullName>
    </submittedName>
</protein>
<organism evidence="2 3">
    <name type="scientific">Stachybotrys chlorohalonatus (strain IBT 40285)</name>
    <dbReference type="NCBI Taxonomy" id="1283841"/>
    <lineage>
        <taxon>Eukaryota</taxon>
        <taxon>Fungi</taxon>
        <taxon>Dikarya</taxon>
        <taxon>Ascomycota</taxon>
        <taxon>Pezizomycotina</taxon>
        <taxon>Sordariomycetes</taxon>
        <taxon>Hypocreomycetidae</taxon>
        <taxon>Hypocreales</taxon>
        <taxon>Stachybotryaceae</taxon>
        <taxon>Stachybotrys</taxon>
    </lineage>
</organism>
<reference evidence="2 3" key="1">
    <citation type="journal article" date="2014" name="BMC Genomics">
        <title>Comparative genome sequencing reveals chemotype-specific gene clusters in the toxigenic black mold Stachybotrys.</title>
        <authorList>
            <person name="Semeiks J."/>
            <person name="Borek D."/>
            <person name="Otwinowski Z."/>
            <person name="Grishin N.V."/>
        </authorList>
    </citation>
    <scope>NUCLEOTIDE SEQUENCE [LARGE SCALE GENOMIC DNA]</scope>
    <source>
        <strain evidence="2 3">IBT 40285</strain>
    </source>
</reference>
<dbReference type="InParanoid" id="A0A084QGH3"/>
<accession>A0A084QGH3</accession>